<dbReference type="PANTHER" id="PTHR30472">
    <property type="entry name" value="FERRIC ENTEROBACTIN TRANSPORT SYSTEM PERMEASE PROTEIN"/>
    <property type="match status" value="1"/>
</dbReference>
<evidence type="ECO:0000256" key="8">
    <source>
        <dbReference type="SAM" id="Phobius"/>
    </source>
</evidence>
<dbReference type="InterPro" id="IPR000522">
    <property type="entry name" value="ABC_transptr_permease_BtuC"/>
</dbReference>
<keyword evidence="5 8" id="KW-0812">Transmembrane</keyword>
<evidence type="ECO:0000256" key="4">
    <source>
        <dbReference type="ARBA" id="ARBA00022475"/>
    </source>
</evidence>
<gene>
    <name evidence="9" type="ORF">APE01nite_09250</name>
</gene>
<organism evidence="9 10">
    <name type="scientific">Acetobacter peroxydans</name>
    <dbReference type="NCBI Taxonomy" id="104098"/>
    <lineage>
        <taxon>Bacteria</taxon>
        <taxon>Pseudomonadati</taxon>
        <taxon>Pseudomonadota</taxon>
        <taxon>Alphaproteobacteria</taxon>
        <taxon>Acetobacterales</taxon>
        <taxon>Acetobacteraceae</taxon>
        <taxon>Acetobacter</taxon>
    </lineage>
</organism>
<dbReference type="CDD" id="cd06550">
    <property type="entry name" value="TM_ABC_iron-siderophores_like"/>
    <property type="match status" value="1"/>
</dbReference>
<evidence type="ECO:0000256" key="3">
    <source>
        <dbReference type="ARBA" id="ARBA00022448"/>
    </source>
</evidence>
<reference evidence="9 10" key="1">
    <citation type="submission" date="2019-06" db="EMBL/GenBank/DDBJ databases">
        <title>Whole genome shotgun sequence of Acetobacter peroxydans NBRC 13755.</title>
        <authorList>
            <person name="Hosoyama A."/>
            <person name="Uohara A."/>
            <person name="Ohji S."/>
            <person name="Ichikawa N."/>
        </authorList>
    </citation>
    <scope>NUCLEOTIDE SEQUENCE [LARGE SCALE GENOMIC DNA]</scope>
    <source>
        <strain evidence="9 10">NBRC 13755</strain>
    </source>
</reference>
<evidence type="ECO:0000313" key="10">
    <source>
        <dbReference type="Proteomes" id="UP000317730"/>
    </source>
</evidence>
<dbReference type="Gene3D" id="1.10.3470.10">
    <property type="entry name" value="ABC transporter involved in vitamin B12 uptake, BtuC"/>
    <property type="match status" value="1"/>
</dbReference>
<keyword evidence="4" id="KW-1003">Cell membrane</keyword>
<dbReference type="GO" id="GO:0005886">
    <property type="term" value="C:plasma membrane"/>
    <property type="evidence" value="ECO:0007669"/>
    <property type="project" value="UniProtKB-SubCell"/>
</dbReference>
<evidence type="ECO:0000256" key="2">
    <source>
        <dbReference type="ARBA" id="ARBA00007935"/>
    </source>
</evidence>
<sequence>MTGERGPDARRSLSPVALNGGLALLLVALAAVSVVWGEKVLDLHAAVGDWLAGRPSVGAIILGQLRLPRTALAVMVGGTLGLCGAVLQGYLRNPLADPGLLGVSGGAALGAVCVFYTVLFQFSALLLPLGGLLGAVVSALVLMVLVGGGGPLVLLLAGAALSSFMAALTALVLDLVPSPYAMFEIAHWLMGSLTDRTPADVLLALPGVVAGCALLAGCGPALDGLSMGEDVAASLGFRLGGLGGVQMRVVLGVAISVGSCVAVAGAIGFVGLVVPHLLRPLAGHRPSRLLWPSFLGGAVLLLLADLMVRLISSQAELNLGVVTALIGAPVFFHRVMLFRKRSMI</sequence>
<feature type="transmembrane region" description="Helical" evidence="8">
    <location>
        <begin position="98"/>
        <end position="119"/>
    </location>
</feature>
<keyword evidence="10" id="KW-1185">Reference proteome</keyword>
<feature type="transmembrane region" description="Helical" evidence="8">
    <location>
        <begin position="249"/>
        <end position="277"/>
    </location>
</feature>
<protein>
    <submittedName>
        <fullName evidence="9">ABC transporter permease</fullName>
    </submittedName>
</protein>
<dbReference type="SUPFAM" id="SSF81345">
    <property type="entry name" value="ABC transporter involved in vitamin B12 uptake, BtuC"/>
    <property type="match status" value="1"/>
</dbReference>
<dbReference type="Proteomes" id="UP000317730">
    <property type="component" value="Unassembled WGS sequence"/>
</dbReference>
<dbReference type="PANTHER" id="PTHR30472:SF25">
    <property type="entry name" value="ABC TRANSPORTER PERMEASE PROTEIN MJ0876-RELATED"/>
    <property type="match status" value="1"/>
</dbReference>
<name>A0A4Y3TTS9_9PROT</name>
<evidence type="ECO:0000313" key="9">
    <source>
        <dbReference type="EMBL" id="GEB85128.1"/>
    </source>
</evidence>
<feature type="transmembrane region" description="Helical" evidence="8">
    <location>
        <begin position="12"/>
        <end position="36"/>
    </location>
</feature>
<comment type="caution">
    <text evidence="9">The sequence shown here is derived from an EMBL/GenBank/DDBJ whole genome shotgun (WGS) entry which is preliminary data.</text>
</comment>
<feature type="transmembrane region" description="Helical" evidence="8">
    <location>
        <begin position="317"/>
        <end position="337"/>
    </location>
</feature>
<keyword evidence="3" id="KW-0813">Transport</keyword>
<comment type="subcellular location">
    <subcellularLocation>
        <location evidence="1">Cell membrane</location>
        <topology evidence="1">Multi-pass membrane protein</topology>
    </subcellularLocation>
</comment>
<proteinExistence type="inferred from homology"/>
<comment type="similarity">
    <text evidence="2">Belongs to the binding-protein-dependent transport system permease family. FecCD subfamily.</text>
</comment>
<accession>A0A4Y3TTS9</accession>
<dbReference type="EMBL" id="BJMV01000003">
    <property type="protein sequence ID" value="GEB85128.1"/>
    <property type="molecule type" value="Genomic_DNA"/>
</dbReference>
<dbReference type="RefSeq" id="WP_141375061.1">
    <property type="nucleotide sequence ID" value="NZ_BAPL01000015.1"/>
</dbReference>
<dbReference type="InterPro" id="IPR037294">
    <property type="entry name" value="ABC_BtuC-like"/>
</dbReference>
<evidence type="ECO:0000256" key="6">
    <source>
        <dbReference type="ARBA" id="ARBA00022989"/>
    </source>
</evidence>
<keyword evidence="6 8" id="KW-1133">Transmembrane helix</keyword>
<feature type="transmembrane region" description="Helical" evidence="8">
    <location>
        <begin position="289"/>
        <end position="311"/>
    </location>
</feature>
<keyword evidence="7 8" id="KW-0472">Membrane</keyword>
<feature type="transmembrane region" description="Helical" evidence="8">
    <location>
        <begin position="125"/>
        <end position="145"/>
    </location>
</feature>
<dbReference type="Pfam" id="PF01032">
    <property type="entry name" value="FecCD"/>
    <property type="match status" value="1"/>
</dbReference>
<dbReference type="OrthoDB" id="9811975at2"/>
<dbReference type="GO" id="GO:0022857">
    <property type="term" value="F:transmembrane transporter activity"/>
    <property type="evidence" value="ECO:0007669"/>
    <property type="project" value="InterPro"/>
</dbReference>
<dbReference type="AlphaFoldDB" id="A0A4Y3TTS9"/>
<evidence type="ECO:0000256" key="5">
    <source>
        <dbReference type="ARBA" id="ARBA00022692"/>
    </source>
</evidence>
<feature type="transmembrane region" description="Helical" evidence="8">
    <location>
        <begin position="152"/>
        <end position="173"/>
    </location>
</feature>
<evidence type="ECO:0000256" key="7">
    <source>
        <dbReference type="ARBA" id="ARBA00023136"/>
    </source>
</evidence>
<evidence type="ECO:0000256" key="1">
    <source>
        <dbReference type="ARBA" id="ARBA00004651"/>
    </source>
</evidence>
<feature type="transmembrane region" description="Helical" evidence="8">
    <location>
        <begin position="71"/>
        <end position="91"/>
    </location>
</feature>